<dbReference type="HOGENOM" id="CLU_3069469_0_0_1"/>
<dbReference type="OrthoDB" id="2801505at2759"/>
<protein>
    <recommendedName>
        <fullName evidence="1">Ribonuclease H1 N-terminal domain-containing protein</fullName>
    </recommendedName>
</protein>
<dbReference type="Proteomes" id="UP000053257">
    <property type="component" value="Unassembled WGS sequence"/>
</dbReference>
<feature type="domain" description="Ribonuclease H1 N-terminal" evidence="1">
    <location>
        <begin position="14"/>
        <end position="39"/>
    </location>
</feature>
<dbReference type="AlphaFoldDB" id="A0A0C3NTH4"/>
<dbReference type="Pfam" id="PF01693">
    <property type="entry name" value="Cauli_VI"/>
    <property type="match status" value="1"/>
</dbReference>
<dbReference type="InterPro" id="IPR011320">
    <property type="entry name" value="RNase_H1_N"/>
</dbReference>
<reference evidence="2 3" key="1">
    <citation type="journal article" date="2014" name="PLoS Genet.">
        <title>Analysis of the Phlebiopsis gigantea genome, transcriptome and secretome provides insight into its pioneer colonization strategies of wood.</title>
        <authorList>
            <person name="Hori C."/>
            <person name="Ishida T."/>
            <person name="Igarashi K."/>
            <person name="Samejima M."/>
            <person name="Suzuki H."/>
            <person name="Master E."/>
            <person name="Ferreira P."/>
            <person name="Ruiz-Duenas F.J."/>
            <person name="Held B."/>
            <person name="Canessa P."/>
            <person name="Larrondo L.F."/>
            <person name="Schmoll M."/>
            <person name="Druzhinina I.S."/>
            <person name="Kubicek C.P."/>
            <person name="Gaskell J.A."/>
            <person name="Kersten P."/>
            <person name="St John F."/>
            <person name="Glasner J."/>
            <person name="Sabat G."/>
            <person name="Splinter BonDurant S."/>
            <person name="Syed K."/>
            <person name="Yadav J."/>
            <person name="Mgbeahuruike A.C."/>
            <person name="Kovalchuk A."/>
            <person name="Asiegbu F.O."/>
            <person name="Lackner G."/>
            <person name="Hoffmeister D."/>
            <person name="Rencoret J."/>
            <person name="Gutierrez A."/>
            <person name="Sun H."/>
            <person name="Lindquist E."/>
            <person name="Barry K."/>
            <person name="Riley R."/>
            <person name="Grigoriev I.V."/>
            <person name="Henrissat B."/>
            <person name="Kues U."/>
            <person name="Berka R.M."/>
            <person name="Martinez A.T."/>
            <person name="Covert S.F."/>
            <person name="Blanchette R.A."/>
            <person name="Cullen D."/>
        </authorList>
    </citation>
    <scope>NUCLEOTIDE SEQUENCE [LARGE SCALE GENOMIC DNA]</scope>
    <source>
        <strain evidence="2 3">11061_1 CR5-6</strain>
    </source>
</reference>
<evidence type="ECO:0000313" key="2">
    <source>
        <dbReference type="EMBL" id="KIP08539.1"/>
    </source>
</evidence>
<sequence length="53" mass="6179">MATRAMPKASKKKKFYAVRRGREGPKIYDDWEETKLNVTLILGHFRSSILRPS</sequence>
<evidence type="ECO:0000259" key="1">
    <source>
        <dbReference type="Pfam" id="PF01693"/>
    </source>
</evidence>
<organism evidence="2 3">
    <name type="scientific">Phlebiopsis gigantea (strain 11061_1 CR5-6)</name>
    <name type="common">White-rot fungus</name>
    <name type="synonym">Peniophora gigantea</name>
    <dbReference type="NCBI Taxonomy" id="745531"/>
    <lineage>
        <taxon>Eukaryota</taxon>
        <taxon>Fungi</taxon>
        <taxon>Dikarya</taxon>
        <taxon>Basidiomycota</taxon>
        <taxon>Agaricomycotina</taxon>
        <taxon>Agaricomycetes</taxon>
        <taxon>Polyporales</taxon>
        <taxon>Phanerochaetaceae</taxon>
        <taxon>Phlebiopsis</taxon>
    </lineage>
</organism>
<dbReference type="EMBL" id="KN840478">
    <property type="protein sequence ID" value="KIP08539.1"/>
    <property type="molecule type" value="Genomic_DNA"/>
</dbReference>
<dbReference type="Gene3D" id="3.40.970.10">
    <property type="entry name" value="Ribonuclease H1, N-terminal domain"/>
    <property type="match status" value="1"/>
</dbReference>
<keyword evidence="3" id="KW-1185">Reference proteome</keyword>
<evidence type="ECO:0000313" key="3">
    <source>
        <dbReference type="Proteomes" id="UP000053257"/>
    </source>
</evidence>
<name>A0A0C3NTH4_PHLG1</name>
<proteinExistence type="predicted"/>
<dbReference type="InterPro" id="IPR037056">
    <property type="entry name" value="RNase_H1_N_sf"/>
</dbReference>
<gene>
    <name evidence="2" type="ORF">PHLGIDRAFT_375611</name>
</gene>
<accession>A0A0C3NTH4</accession>